<feature type="transmembrane region" description="Helical" evidence="2">
    <location>
        <begin position="25"/>
        <end position="44"/>
    </location>
</feature>
<dbReference type="InterPro" id="IPR037185">
    <property type="entry name" value="EmrE-like"/>
</dbReference>
<proteinExistence type="inferred from homology"/>
<dbReference type="AlphaFoldDB" id="A0A6J4T0W3"/>
<evidence type="ECO:0000256" key="2">
    <source>
        <dbReference type="SAM" id="Phobius"/>
    </source>
</evidence>
<dbReference type="Pfam" id="PF00892">
    <property type="entry name" value="EamA"/>
    <property type="match status" value="1"/>
</dbReference>
<feature type="transmembrane region" description="Helical" evidence="2">
    <location>
        <begin position="56"/>
        <end position="74"/>
    </location>
</feature>
<gene>
    <name evidence="4" type="ORF">AVDCRST_MAG05-3020</name>
</gene>
<dbReference type="GO" id="GO:0016020">
    <property type="term" value="C:membrane"/>
    <property type="evidence" value="ECO:0007669"/>
    <property type="project" value="InterPro"/>
</dbReference>
<evidence type="ECO:0000313" key="4">
    <source>
        <dbReference type="EMBL" id="CAA9511028.1"/>
    </source>
</evidence>
<sequence>MAPLAAIALAQGAFGDLGAGFASQPGRLLLLALIPGLLGLLLFYRGLSTTRASHATLAELAFPATAVALNWVVLGVGVNAGQVVGFILLLSAIYALGRLAGRTVRDTPTEHETQETR</sequence>
<evidence type="ECO:0000259" key="3">
    <source>
        <dbReference type="Pfam" id="PF00892"/>
    </source>
</evidence>
<keyword evidence="2" id="KW-1133">Transmembrane helix</keyword>
<keyword evidence="2" id="KW-0812">Transmembrane</keyword>
<dbReference type="InterPro" id="IPR000620">
    <property type="entry name" value="EamA_dom"/>
</dbReference>
<organism evidence="4">
    <name type="scientific">uncultured Rubrobacteraceae bacterium</name>
    <dbReference type="NCBI Taxonomy" id="349277"/>
    <lineage>
        <taxon>Bacteria</taxon>
        <taxon>Bacillati</taxon>
        <taxon>Actinomycetota</taxon>
        <taxon>Rubrobacteria</taxon>
        <taxon>Rubrobacterales</taxon>
        <taxon>Rubrobacteraceae</taxon>
        <taxon>environmental samples</taxon>
    </lineage>
</organism>
<dbReference type="SUPFAM" id="SSF103481">
    <property type="entry name" value="Multidrug resistance efflux transporter EmrE"/>
    <property type="match status" value="1"/>
</dbReference>
<comment type="similarity">
    <text evidence="1">Belongs to the EamA transporter family.</text>
</comment>
<feature type="domain" description="EamA" evidence="3">
    <location>
        <begin position="25"/>
        <end position="96"/>
    </location>
</feature>
<keyword evidence="2" id="KW-0472">Membrane</keyword>
<accession>A0A6J4T0W3</accession>
<reference evidence="4" key="1">
    <citation type="submission" date="2020-02" db="EMBL/GenBank/DDBJ databases">
        <authorList>
            <person name="Meier V. D."/>
        </authorList>
    </citation>
    <scope>NUCLEOTIDE SEQUENCE</scope>
    <source>
        <strain evidence="4">AVDCRST_MAG05</strain>
    </source>
</reference>
<name>A0A6J4T0W3_9ACTN</name>
<protein>
    <submittedName>
        <fullName evidence="4">Permease of the drug/metabolite transporter (DMT) superfamily</fullName>
    </submittedName>
</protein>
<dbReference type="EMBL" id="CADCVM010000335">
    <property type="protein sequence ID" value="CAA9511028.1"/>
    <property type="molecule type" value="Genomic_DNA"/>
</dbReference>
<evidence type="ECO:0000256" key="1">
    <source>
        <dbReference type="ARBA" id="ARBA00007362"/>
    </source>
</evidence>
<feature type="transmembrane region" description="Helical" evidence="2">
    <location>
        <begin position="80"/>
        <end position="97"/>
    </location>
</feature>